<feature type="transmembrane region" description="Helical" evidence="12">
    <location>
        <begin position="330"/>
        <end position="351"/>
    </location>
</feature>
<evidence type="ECO:0000256" key="5">
    <source>
        <dbReference type="ARBA" id="ARBA00022692"/>
    </source>
</evidence>
<comment type="subcellular location">
    <subcellularLocation>
        <location evidence="12">Cell membrane</location>
        <topology evidence="12">Multi-pass membrane protein</topology>
    </subcellularLocation>
    <subcellularLocation>
        <location evidence="1">Membrane</location>
        <topology evidence="1">Multi-pass membrane protein</topology>
    </subcellularLocation>
</comment>
<dbReference type="PROSITE" id="PS01348">
    <property type="entry name" value="MRAY_2"/>
    <property type="match status" value="1"/>
</dbReference>
<evidence type="ECO:0000256" key="6">
    <source>
        <dbReference type="ARBA" id="ARBA00022960"/>
    </source>
</evidence>
<dbReference type="OrthoDB" id="9805475at2"/>
<dbReference type="RefSeq" id="WP_045802327.1">
    <property type="nucleotide sequence ID" value="NZ_CP011071.1"/>
</dbReference>
<name>A0A0D5YUX4_9FLAO</name>
<dbReference type="Proteomes" id="UP000032726">
    <property type="component" value="Chromosome"/>
</dbReference>
<keyword evidence="12 14" id="KW-0479">Metal-binding</keyword>
<accession>A0A0D5YUX4</accession>
<evidence type="ECO:0000256" key="12">
    <source>
        <dbReference type="HAMAP-Rule" id="MF_00038"/>
    </source>
</evidence>
<feature type="binding site" evidence="14">
    <location>
        <position position="307"/>
    </location>
    <ligand>
        <name>Mg(2+)</name>
        <dbReference type="ChEBI" id="CHEBI:18420"/>
    </ligand>
</feature>
<proteinExistence type="inferred from homology"/>
<dbReference type="UniPathway" id="UPA00219"/>
<dbReference type="PANTHER" id="PTHR22926:SF5">
    <property type="entry name" value="PHOSPHO-N-ACETYLMURAMOYL-PENTAPEPTIDE-TRANSFERASE HOMOLOG"/>
    <property type="match status" value="1"/>
</dbReference>
<keyword evidence="12 14" id="KW-0460">Magnesium</keyword>
<feature type="transmembrane region" description="Helical" evidence="12">
    <location>
        <begin position="28"/>
        <end position="50"/>
    </location>
</feature>
<comment type="pathway">
    <text evidence="12">Cell wall biogenesis; peptidoglycan biosynthesis.</text>
</comment>
<organism evidence="15 16">
    <name type="scientific">Flagellimonas lutaonensis</name>
    <dbReference type="NCBI Taxonomy" id="516051"/>
    <lineage>
        <taxon>Bacteria</taxon>
        <taxon>Pseudomonadati</taxon>
        <taxon>Bacteroidota</taxon>
        <taxon>Flavobacteriia</taxon>
        <taxon>Flavobacteriales</taxon>
        <taxon>Flavobacteriaceae</taxon>
        <taxon>Flagellimonas</taxon>
    </lineage>
</organism>
<keyword evidence="7 12" id="KW-0573">Peptidoglycan synthesis</keyword>
<dbReference type="HOGENOM" id="CLU_023982_0_0_10"/>
<dbReference type="GO" id="GO:0051992">
    <property type="term" value="F:UDP-N-acetylmuramoyl-L-alanyl-D-glutamyl-meso-2,6-diaminopimelyl-D-alanyl-D-alanine:undecaprenyl-phosphate transferase activity"/>
    <property type="evidence" value="ECO:0007669"/>
    <property type="project" value="RHEA"/>
</dbReference>
<dbReference type="GO" id="GO:0051301">
    <property type="term" value="P:cell division"/>
    <property type="evidence" value="ECO:0007669"/>
    <property type="project" value="UniProtKB-KW"/>
</dbReference>
<evidence type="ECO:0000256" key="10">
    <source>
        <dbReference type="ARBA" id="ARBA00023306"/>
    </source>
</evidence>
<dbReference type="KEGG" id="mlt:VC82_2106"/>
<feature type="transmembrane region" description="Helical" evidence="12">
    <location>
        <begin position="98"/>
        <end position="116"/>
    </location>
</feature>
<sequence>MLYYLFEYLEQQYQFPGASLFRFLTFRAAMAVLFSLTIAMVYGKWIILFLKKKQIGESIRDLGLEGQRQKAGTPTMGGIIIILATLLPVLLFADLKNIYVILLIVTMLWMGIIGFIDDYIKIFKKNKKGLRGRFKVMGQIVLGLIVGSVLYFHPQVTMKEKDKTVITENFRVEKVIGEEKKSVRTNVPFFKNNELDYANIIAWMGDGAKKYAWLVFIPIVIFIVTAVSNGANLTDGIDGLAGGTSAIIVLTLGIFAWVSGNVQFSDYLDIFYIPRVGELVVFIAAFVGALVGFLWYNAYPAQVFMGDTGSLTIGGVIAVIAIMVRKELLIPLLCGIFFAESLSVMLQVAYFKHTKRKYGEGKRIFLMAPLHHHFQKKSYHESKIVTRFWIIGILLAILSIVTLKIR</sequence>
<dbReference type="PATRIC" id="fig|516051.4.peg.2169"/>
<evidence type="ECO:0000256" key="14">
    <source>
        <dbReference type="PIRSR" id="PIRSR600715-1"/>
    </source>
</evidence>
<feature type="transmembrane region" description="Helical" evidence="12">
    <location>
        <begin position="279"/>
        <end position="296"/>
    </location>
</feature>
<evidence type="ECO:0000256" key="9">
    <source>
        <dbReference type="ARBA" id="ARBA00023136"/>
    </source>
</evidence>
<evidence type="ECO:0000313" key="16">
    <source>
        <dbReference type="Proteomes" id="UP000032726"/>
    </source>
</evidence>
<feature type="transmembrane region" description="Helical" evidence="12">
    <location>
        <begin position="384"/>
        <end position="405"/>
    </location>
</feature>
<feature type="transmembrane region" description="Helical" evidence="12">
    <location>
        <begin position="136"/>
        <end position="153"/>
    </location>
</feature>
<keyword evidence="11 12" id="KW-0961">Cell wall biogenesis/degradation</keyword>
<evidence type="ECO:0000256" key="11">
    <source>
        <dbReference type="ARBA" id="ARBA00023316"/>
    </source>
</evidence>
<dbReference type="CDD" id="cd06852">
    <property type="entry name" value="GT_MraY"/>
    <property type="match status" value="1"/>
</dbReference>
<dbReference type="GO" id="GO:0071555">
    <property type="term" value="P:cell wall organization"/>
    <property type="evidence" value="ECO:0007669"/>
    <property type="project" value="UniProtKB-KW"/>
</dbReference>
<dbReference type="GO" id="GO:0008360">
    <property type="term" value="P:regulation of cell shape"/>
    <property type="evidence" value="ECO:0007669"/>
    <property type="project" value="UniProtKB-KW"/>
</dbReference>
<dbReference type="GO" id="GO:0009252">
    <property type="term" value="P:peptidoglycan biosynthetic process"/>
    <property type="evidence" value="ECO:0007669"/>
    <property type="project" value="UniProtKB-UniRule"/>
</dbReference>
<comment type="catalytic activity">
    <reaction evidence="12">
        <text>UDP-N-acetyl-alpha-D-muramoyl-L-alanyl-gamma-D-glutamyl-meso-2,6-diaminopimeloyl-D-alanyl-D-alanine + di-trans,octa-cis-undecaprenyl phosphate = di-trans,octa-cis-undecaprenyl diphospho-N-acetyl-alpha-D-muramoyl-L-alanyl-D-glutamyl-meso-2,6-diaminopimeloyl-D-alanyl-D-alanine + UMP</text>
        <dbReference type="Rhea" id="RHEA:28386"/>
        <dbReference type="ChEBI" id="CHEBI:57865"/>
        <dbReference type="ChEBI" id="CHEBI:60392"/>
        <dbReference type="ChEBI" id="CHEBI:61386"/>
        <dbReference type="ChEBI" id="CHEBI:61387"/>
        <dbReference type="EC" id="2.7.8.13"/>
    </reaction>
</comment>
<evidence type="ECO:0000256" key="7">
    <source>
        <dbReference type="ARBA" id="ARBA00022984"/>
    </source>
</evidence>
<keyword evidence="6 12" id="KW-0133">Cell shape</keyword>
<dbReference type="AlphaFoldDB" id="A0A0D5YUX4"/>
<protein>
    <recommendedName>
        <fullName evidence="12 13">Phospho-N-acetylmuramoyl-pentapeptide-transferase</fullName>
        <ecNumber evidence="12 13">2.7.8.13</ecNumber>
    </recommendedName>
    <alternativeName>
        <fullName evidence="12">UDP-MurNAc-pentapeptide phosphotransferase</fullName>
    </alternativeName>
</protein>
<dbReference type="PANTHER" id="PTHR22926">
    <property type="entry name" value="PHOSPHO-N-ACETYLMURAMOYL-PENTAPEPTIDE-TRANSFERASE"/>
    <property type="match status" value="1"/>
</dbReference>
<evidence type="ECO:0000256" key="8">
    <source>
        <dbReference type="ARBA" id="ARBA00022989"/>
    </source>
</evidence>
<dbReference type="NCBIfam" id="TIGR00445">
    <property type="entry name" value="mraY"/>
    <property type="match status" value="1"/>
</dbReference>
<dbReference type="GO" id="GO:0005886">
    <property type="term" value="C:plasma membrane"/>
    <property type="evidence" value="ECO:0007669"/>
    <property type="project" value="UniProtKB-SubCell"/>
</dbReference>
<dbReference type="Pfam" id="PF10555">
    <property type="entry name" value="MraY_sig1"/>
    <property type="match status" value="1"/>
</dbReference>
<feature type="binding site" evidence="14">
    <location>
        <position position="232"/>
    </location>
    <ligand>
        <name>Mg(2+)</name>
        <dbReference type="ChEBI" id="CHEBI:18420"/>
    </ligand>
</feature>
<dbReference type="HAMAP" id="MF_00038">
    <property type="entry name" value="MraY"/>
    <property type="match status" value="1"/>
</dbReference>
<keyword evidence="3 12" id="KW-0132">Cell division</keyword>
<evidence type="ECO:0000256" key="4">
    <source>
        <dbReference type="ARBA" id="ARBA00022679"/>
    </source>
</evidence>
<dbReference type="PROSITE" id="PS01347">
    <property type="entry name" value="MRAY_1"/>
    <property type="match status" value="1"/>
</dbReference>
<dbReference type="GO" id="GO:0008963">
    <property type="term" value="F:phospho-N-acetylmuramoyl-pentapeptide-transferase activity"/>
    <property type="evidence" value="ECO:0007669"/>
    <property type="project" value="UniProtKB-UniRule"/>
</dbReference>
<keyword evidence="12" id="KW-1003">Cell membrane</keyword>
<feature type="transmembrane region" description="Helical" evidence="12">
    <location>
        <begin position="71"/>
        <end position="92"/>
    </location>
</feature>
<keyword evidence="16" id="KW-1185">Reference proteome</keyword>
<dbReference type="InterPro" id="IPR018480">
    <property type="entry name" value="PNAcMuramoyl-5peptid_Trfase_CS"/>
</dbReference>
<keyword evidence="8 12" id="KW-1133">Transmembrane helix</keyword>
<evidence type="ECO:0000256" key="13">
    <source>
        <dbReference type="NCBIfam" id="TIGR00445"/>
    </source>
</evidence>
<dbReference type="GO" id="GO:0046872">
    <property type="term" value="F:metal ion binding"/>
    <property type="evidence" value="ECO:0007669"/>
    <property type="project" value="UniProtKB-KW"/>
</dbReference>
<evidence type="ECO:0000313" key="15">
    <source>
        <dbReference type="EMBL" id="AKA35701.1"/>
    </source>
</evidence>
<feature type="transmembrane region" description="Helical" evidence="12">
    <location>
        <begin position="240"/>
        <end position="259"/>
    </location>
</feature>
<comment type="similarity">
    <text evidence="2 12">Belongs to the glycosyltransferase 4 family. MraY subfamily.</text>
</comment>
<dbReference type="STRING" id="516051.VC82_2106"/>
<dbReference type="InterPro" id="IPR000715">
    <property type="entry name" value="Glycosyl_transferase_4"/>
</dbReference>
<dbReference type="EMBL" id="CP011071">
    <property type="protein sequence ID" value="AKA35701.1"/>
    <property type="molecule type" value="Genomic_DNA"/>
</dbReference>
<evidence type="ECO:0000256" key="3">
    <source>
        <dbReference type="ARBA" id="ARBA00022618"/>
    </source>
</evidence>
<evidence type="ECO:0000256" key="1">
    <source>
        <dbReference type="ARBA" id="ARBA00004141"/>
    </source>
</evidence>
<gene>
    <name evidence="12" type="primary">mraY</name>
    <name evidence="15" type="ORF">VC82_2106</name>
</gene>
<dbReference type="EC" id="2.7.8.13" evidence="12 13"/>
<feature type="transmembrane region" description="Helical" evidence="12">
    <location>
        <begin position="211"/>
        <end position="228"/>
    </location>
</feature>
<reference evidence="15 16" key="1">
    <citation type="submission" date="2015-03" db="EMBL/GenBank/DDBJ databases">
        <title>Complete genome sequence of Muricauda lutaonensis CC-HSB-11T, isolated from a coastal hot spring.</title>
        <authorList>
            <person name="Kim K.M."/>
        </authorList>
    </citation>
    <scope>NUCLEOTIDE SEQUENCE [LARGE SCALE GENOMIC DNA]</scope>
    <source>
        <strain evidence="15 16">CC-HSB-11</strain>
    </source>
</reference>
<evidence type="ECO:0000256" key="2">
    <source>
        <dbReference type="ARBA" id="ARBA00005583"/>
    </source>
</evidence>
<keyword evidence="10 12" id="KW-0131">Cell cycle</keyword>
<dbReference type="InterPro" id="IPR003524">
    <property type="entry name" value="PNAcMuramoyl-5peptid_Trfase"/>
</dbReference>
<keyword evidence="4 12" id="KW-0808">Transferase</keyword>
<feature type="transmembrane region" description="Helical" evidence="12">
    <location>
        <begin position="303"/>
        <end position="324"/>
    </location>
</feature>
<comment type="function">
    <text evidence="12">Catalyzes the initial step of the lipid cycle reactions in the biosynthesis of the cell wall peptidoglycan: transfers peptidoglycan precursor phospho-MurNAc-pentapeptide from UDP-MurNAc-pentapeptide onto the lipid carrier undecaprenyl phosphate, yielding undecaprenyl-pyrophosphoryl-MurNAc-pentapeptide, known as lipid I.</text>
</comment>
<keyword evidence="9 12" id="KW-0472">Membrane</keyword>
<dbReference type="Pfam" id="PF00953">
    <property type="entry name" value="Glycos_transf_4"/>
    <property type="match status" value="1"/>
</dbReference>
<keyword evidence="5 12" id="KW-0812">Transmembrane</keyword>
<comment type="cofactor">
    <cofactor evidence="12 14">
        <name>Mg(2+)</name>
        <dbReference type="ChEBI" id="CHEBI:18420"/>
    </cofactor>
</comment>